<dbReference type="Proteomes" id="UP000776629">
    <property type="component" value="Unassembled WGS sequence"/>
</dbReference>
<dbReference type="Gene3D" id="3.40.50.970">
    <property type="match status" value="2"/>
</dbReference>
<dbReference type="SUPFAM" id="SSF52922">
    <property type="entry name" value="TK C-terminal domain-like"/>
    <property type="match status" value="1"/>
</dbReference>
<comment type="similarity">
    <text evidence="1 10">Belongs to the transketolase family.</text>
</comment>
<evidence type="ECO:0000259" key="11">
    <source>
        <dbReference type="SMART" id="SM00861"/>
    </source>
</evidence>
<comment type="cofactor">
    <cofactor evidence="10">
        <name>thiamine diphosphate</name>
        <dbReference type="ChEBI" id="CHEBI:58937"/>
    </cofactor>
    <text evidence="10">Binds 1 thiamine pyrophosphate per subunit.</text>
</comment>
<evidence type="ECO:0000256" key="3">
    <source>
        <dbReference type="ARBA" id="ARBA00013152"/>
    </source>
</evidence>
<dbReference type="Pfam" id="PF22613">
    <property type="entry name" value="Transketolase_C_1"/>
    <property type="match status" value="1"/>
</dbReference>
<dbReference type="PROSITE" id="PS00801">
    <property type="entry name" value="TRANSKETOLASE_1"/>
    <property type="match status" value="1"/>
</dbReference>
<evidence type="ECO:0000256" key="10">
    <source>
        <dbReference type="RuleBase" id="RU004996"/>
    </source>
</evidence>
<gene>
    <name evidence="12" type="primary">tkt</name>
    <name evidence="12" type="ORF">H5993_01465</name>
</gene>
<dbReference type="NCBIfam" id="TIGR00232">
    <property type="entry name" value="tktlase_bact"/>
    <property type="match status" value="1"/>
</dbReference>
<dbReference type="Gene3D" id="3.40.50.920">
    <property type="match status" value="1"/>
</dbReference>
<sequence length="677" mass="73303">MVNQDQIAVNALRMLGVDMISRAKSGHPGITLGAAPIAYTLFEKVMQFNPADPAWFNRDRFVLSAGYGSALLYALLHLNEFQLSLDDLKAFRQLGSKTPGHPETGWTPGVDASTGPLGQGIGMAVGMAMAERHLAALYNRPGYSLIDHHTYALVGDGDLMEGVSQEAINLAGNYQLGKLIVLHDANHISLDGPLSDASCENQAQRFCAAGWDYLEVEAGDTNLLGIEQAIKKAQTTAKPTLIAVQTTLGYGSPLAGDHRVHGAPLNTTDREALAKFLDWPGQPFEIPATVRQTFAEAVAKKQASYEKWQHLFAKYQRRFPQAARELTQATLAINGVQSNYQPGEWVATRQASAENLQQVASANPQFWGGAADLASSNKTKLTTGGHFTAATPQGKNVSFGVREFGMATALNGINLHGGGRAFGSTFLVFSDYFRAAVRLAALMKLPTIFIGSHDSIAVGEDGPTHEPVEQLASFRAMPNLDVIRPADANETAAAWRMMAKTKHRPSLLVTSRQALPVLNETIEAPIERGGYILAEAKKQIPDGILLAAGSEVHLALAAKRELMKDNIDVRVVSMPCQNRFDEQPLAYREQILPSQIENRVAIEMGASQAWDKYVGLKGKILGVDRFGLSGDGTELTKAYGFTIEKIVATVRELPGMLTQGGGDVRDFDHPRYLASFI</sequence>
<accession>A0ABS2EM43</accession>
<evidence type="ECO:0000256" key="9">
    <source>
        <dbReference type="NCBIfam" id="TIGR00232"/>
    </source>
</evidence>
<dbReference type="Pfam" id="PF00456">
    <property type="entry name" value="Transketolase_N"/>
    <property type="match status" value="1"/>
</dbReference>
<dbReference type="InterPro" id="IPR005475">
    <property type="entry name" value="Transketolase-like_Pyr-bd"/>
</dbReference>
<dbReference type="EMBL" id="JACJJQ010000004">
    <property type="protein sequence ID" value="MBM6753436.1"/>
    <property type="molecule type" value="Genomic_DNA"/>
</dbReference>
<comment type="cofactor">
    <cofactor evidence="10">
        <name>Mg(2+)</name>
        <dbReference type="ChEBI" id="CHEBI:18420"/>
    </cofactor>
    <cofactor evidence="10">
        <name>Ca(2+)</name>
        <dbReference type="ChEBI" id="CHEBI:29108"/>
    </cofactor>
    <cofactor evidence="10">
        <name>Mn(2+)</name>
        <dbReference type="ChEBI" id="CHEBI:29035"/>
    </cofactor>
    <cofactor evidence="10">
        <name>Co(2+)</name>
        <dbReference type="ChEBI" id="CHEBI:48828"/>
    </cofactor>
    <text evidence="10">Binds 1 Mg(2+) ion per subunit. Can also utilize other divalent metal cations, such as Ca(2+), Mn(2+) and Co(2+).</text>
</comment>
<dbReference type="InterPro" id="IPR055152">
    <property type="entry name" value="Transketolase-like_C_2"/>
</dbReference>
<evidence type="ECO:0000256" key="1">
    <source>
        <dbReference type="ARBA" id="ARBA00007131"/>
    </source>
</evidence>
<dbReference type="SUPFAM" id="SSF52518">
    <property type="entry name" value="Thiamin diphosphate-binding fold (THDP-binding)"/>
    <property type="match status" value="2"/>
</dbReference>
<dbReference type="Pfam" id="PF02779">
    <property type="entry name" value="Transket_pyr"/>
    <property type="match status" value="1"/>
</dbReference>
<keyword evidence="6 10" id="KW-0460">Magnesium</keyword>
<dbReference type="InterPro" id="IPR005478">
    <property type="entry name" value="Transketolase_bac-like"/>
</dbReference>
<dbReference type="InterPro" id="IPR020826">
    <property type="entry name" value="Transketolase_BS"/>
</dbReference>
<feature type="domain" description="Transketolase-like pyrimidine-binding" evidence="11">
    <location>
        <begin position="346"/>
        <end position="517"/>
    </location>
</feature>
<dbReference type="InterPro" id="IPR005474">
    <property type="entry name" value="Transketolase_N"/>
</dbReference>
<dbReference type="InterPro" id="IPR009014">
    <property type="entry name" value="Transketo_C/PFOR_II"/>
</dbReference>
<organism evidence="12 13">
    <name type="scientific">Limosilactobacillus alvi</name>
    <dbReference type="NCBI Taxonomy" id="990412"/>
    <lineage>
        <taxon>Bacteria</taxon>
        <taxon>Bacillati</taxon>
        <taxon>Bacillota</taxon>
        <taxon>Bacilli</taxon>
        <taxon>Lactobacillales</taxon>
        <taxon>Lactobacillaceae</taxon>
        <taxon>Limosilactobacillus</taxon>
    </lineage>
</organism>
<evidence type="ECO:0000256" key="6">
    <source>
        <dbReference type="ARBA" id="ARBA00022842"/>
    </source>
</evidence>
<evidence type="ECO:0000256" key="2">
    <source>
        <dbReference type="ARBA" id="ARBA00011738"/>
    </source>
</evidence>
<proteinExistence type="inferred from homology"/>
<evidence type="ECO:0000313" key="13">
    <source>
        <dbReference type="Proteomes" id="UP000776629"/>
    </source>
</evidence>
<dbReference type="PROSITE" id="PS00802">
    <property type="entry name" value="TRANSKETOLASE_2"/>
    <property type="match status" value="1"/>
</dbReference>
<evidence type="ECO:0000313" key="12">
    <source>
        <dbReference type="EMBL" id="MBM6753436.1"/>
    </source>
</evidence>
<protein>
    <recommendedName>
        <fullName evidence="3 9">Transketolase</fullName>
        <ecNumber evidence="3 9">2.2.1.1</ecNumber>
    </recommendedName>
</protein>
<dbReference type="PANTHER" id="PTHR43522:SF2">
    <property type="entry name" value="TRANSKETOLASE 1-RELATED"/>
    <property type="match status" value="1"/>
</dbReference>
<dbReference type="RefSeq" id="WP_204775956.1">
    <property type="nucleotide sequence ID" value="NZ_JACJJQ010000004.1"/>
</dbReference>
<comment type="function">
    <text evidence="10">Catalyzes the transfer of a two-carbon ketol group from a ketose donor to an aldose acceptor, via a covalent intermediate with the cofactor thiamine pyrophosphate.</text>
</comment>
<dbReference type="InterPro" id="IPR029061">
    <property type="entry name" value="THDP-binding"/>
</dbReference>
<comment type="subunit">
    <text evidence="2 10">Homodimer.</text>
</comment>
<comment type="caution">
    <text evidence="12">The sequence shown here is derived from an EMBL/GenBank/DDBJ whole genome shotgun (WGS) entry which is preliminary data.</text>
</comment>
<dbReference type="InterPro" id="IPR033247">
    <property type="entry name" value="Transketolase_fam"/>
</dbReference>
<keyword evidence="13" id="KW-1185">Reference proteome</keyword>
<dbReference type="InterPro" id="IPR049557">
    <property type="entry name" value="Transketolase_CS"/>
</dbReference>
<dbReference type="CDD" id="cd07033">
    <property type="entry name" value="TPP_PYR_DXS_TK_like"/>
    <property type="match status" value="1"/>
</dbReference>
<comment type="catalytic activity">
    <reaction evidence="8 10">
        <text>D-sedoheptulose 7-phosphate + D-glyceraldehyde 3-phosphate = aldehydo-D-ribose 5-phosphate + D-xylulose 5-phosphate</text>
        <dbReference type="Rhea" id="RHEA:10508"/>
        <dbReference type="ChEBI" id="CHEBI:57483"/>
        <dbReference type="ChEBI" id="CHEBI:57737"/>
        <dbReference type="ChEBI" id="CHEBI:58273"/>
        <dbReference type="ChEBI" id="CHEBI:59776"/>
        <dbReference type="EC" id="2.2.1.1"/>
    </reaction>
</comment>
<dbReference type="PANTHER" id="PTHR43522">
    <property type="entry name" value="TRANSKETOLASE"/>
    <property type="match status" value="1"/>
</dbReference>
<evidence type="ECO:0000256" key="8">
    <source>
        <dbReference type="ARBA" id="ARBA00049473"/>
    </source>
</evidence>
<dbReference type="EC" id="2.2.1.1" evidence="3 9"/>
<dbReference type="SMART" id="SM00861">
    <property type="entry name" value="Transket_pyr"/>
    <property type="match status" value="1"/>
</dbReference>
<evidence type="ECO:0000256" key="4">
    <source>
        <dbReference type="ARBA" id="ARBA00022679"/>
    </source>
</evidence>
<keyword evidence="5 10" id="KW-0479">Metal-binding</keyword>
<keyword evidence="7 10" id="KW-0786">Thiamine pyrophosphate</keyword>
<evidence type="ECO:0000256" key="5">
    <source>
        <dbReference type="ARBA" id="ARBA00022723"/>
    </source>
</evidence>
<keyword evidence="4 10" id="KW-0808">Transferase</keyword>
<keyword evidence="10" id="KW-0106">Calcium</keyword>
<dbReference type="GO" id="GO:0004802">
    <property type="term" value="F:transketolase activity"/>
    <property type="evidence" value="ECO:0007669"/>
    <property type="project" value="UniProtKB-EC"/>
</dbReference>
<evidence type="ECO:0000256" key="7">
    <source>
        <dbReference type="ARBA" id="ARBA00023052"/>
    </source>
</evidence>
<reference evidence="12 13" key="1">
    <citation type="journal article" date="2021" name="Sci. Rep.">
        <title>The distribution of antibiotic resistance genes in chicken gut microbiota commensals.</title>
        <authorList>
            <person name="Juricova H."/>
            <person name="Matiasovicova J."/>
            <person name="Kubasova T."/>
            <person name="Cejkova D."/>
            <person name="Rychlik I."/>
        </authorList>
    </citation>
    <scope>NUCLEOTIDE SEQUENCE [LARGE SCALE GENOMIC DNA]</scope>
    <source>
        <strain evidence="12 13">An810</strain>
    </source>
</reference>
<name>A0ABS2EM43_9LACO</name>
<dbReference type="CDD" id="cd02012">
    <property type="entry name" value="TPP_TK"/>
    <property type="match status" value="1"/>
</dbReference>